<feature type="transmembrane region" description="Helical" evidence="1">
    <location>
        <begin position="20"/>
        <end position="40"/>
    </location>
</feature>
<dbReference type="Gene3D" id="3.30.420.10">
    <property type="entry name" value="Ribonuclease H-like superfamily/Ribonuclease H"/>
    <property type="match status" value="1"/>
</dbReference>
<name>A0A8R1IK31_CAEJA</name>
<keyword evidence="1" id="KW-1133">Transmembrane helix</keyword>
<reference evidence="2" key="2">
    <citation type="submission" date="2022-06" db="UniProtKB">
        <authorList>
            <consortium name="EnsemblMetazoa"/>
        </authorList>
    </citation>
    <scope>IDENTIFICATION</scope>
    <source>
        <strain evidence="2">DF5081</strain>
    </source>
</reference>
<keyword evidence="3" id="KW-1185">Reference proteome</keyword>
<dbReference type="EnsemblMetazoa" id="CJA35491.1">
    <property type="protein sequence ID" value="CJA35491.1"/>
    <property type="gene ID" value="WBGene00211338"/>
</dbReference>
<keyword evidence="1" id="KW-0812">Transmembrane</keyword>
<reference evidence="3" key="1">
    <citation type="submission" date="2010-08" db="EMBL/GenBank/DDBJ databases">
        <authorList>
            <consortium name="Caenorhabditis japonica Sequencing Consortium"/>
            <person name="Wilson R.K."/>
        </authorList>
    </citation>
    <scope>NUCLEOTIDE SEQUENCE [LARGE SCALE GENOMIC DNA]</scope>
    <source>
        <strain evidence="3">DF5081</strain>
    </source>
</reference>
<dbReference type="PANTHER" id="PTHR46060:SF1">
    <property type="entry name" value="MARINER MOS1 TRANSPOSASE-LIKE PROTEIN"/>
    <property type="match status" value="1"/>
</dbReference>
<sequence length="154" mass="17570">MDNFRPDQNHPTTCHSLFVSIQLESAGGLSFWCIAVIAVWSGPRSISHRQNATECTTSTITPRPHMAKTTKSPLAPFSWTIHAHSPYSPGLAPTDYHLVPDLQRFLEENDFKQNVMSKIGLCHILHQKSQFWRTGTMSLQNRWQTVVDKEGKYY</sequence>
<dbReference type="InterPro" id="IPR036397">
    <property type="entry name" value="RNaseH_sf"/>
</dbReference>
<dbReference type="InterPro" id="IPR052709">
    <property type="entry name" value="Transposase-MT_Hybrid"/>
</dbReference>
<proteinExistence type="predicted"/>
<keyword evidence="1" id="KW-0472">Membrane</keyword>
<evidence type="ECO:0000313" key="3">
    <source>
        <dbReference type="Proteomes" id="UP000005237"/>
    </source>
</evidence>
<dbReference type="AlphaFoldDB" id="A0A8R1IK31"/>
<evidence type="ECO:0000256" key="1">
    <source>
        <dbReference type="SAM" id="Phobius"/>
    </source>
</evidence>
<dbReference type="Proteomes" id="UP000005237">
    <property type="component" value="Unassembled WGS sequence"/>
</dbReference>
<organism evidence="2 3">
    <name type="scientific">Caenorhabditis japonica</name>
    <dbReference type="NCBI Taxonomy" id="281687"/>
    <lineage>
        <taxon>Eukaryota</taxon>
        <taxon>Metazoa</taxon>
        <taxon>Ecdysozoa</taxon>
        <taxon>Nematoda</taxon>
        <taxon>Chromadorea</taxon>
        <taxon>Rhabditida</taxon>
        <taxon>Rhabditina</taxon>
        <taxon>Rhabditomorpha</taxon>
        <taxon>Rhabditoidea</taxon>
        <taxon>Rhabditidae</taxon>
        <taxon>Peloderinae</taxon>
        <taxon>Caenorhabditis</taxon>
    </lineage>
</organism>
<dbReference type="GO" id="GO:0003676">
    <property type="term" value="F:nucleic acid binding"/>
    <property type="evidence" value="ECO:0007669"/>
    <property type="project" value="InterPro"/>
</dbReference>
<protein>
    <submittedName>
        <fullName evidence="2">Uncharacterized protein</fullName>
    </submittedName>
</protein>
<dbReference type="PANTHER" id="PTHR46060">
    <property type="entry name" value="MARINER MOS1 TRANSPOSASE-LIKE PROTEIN"/>
    <property type="match status" value="1"/>
</dbReference>
<evidence type="ECO:0000313" key="2">
    <source>
        <dbReference type="EnsemblMetazoa" id="CJA35491.1"/>
    </source>
</evidence>
<accession>A0A8R1IK31</accession>